<dbReference type="InterPro" id="IPR000873">
    <property type="entry name" value="AMP-dep_synth/lig_dom"/>
</dbReference>
<evidence type="ECO:0000256" key="3">
    <source>
        <dbReference type="ARBA" id="ARBA00022741"/>
    </source>
</evidence>
<dbReference type="Gene3D" id="3.30.300.30">
    <property type="match status" value="1"/>
</dbReference>
<dbReference type="CDD" id="cd05966">
    <property type="entry name" value="ACS"/>
    <property type="match status" value="1"/>
</dbReference>
<dbReference type="InterPro" id="IPR011904">
    <property type="entry name" value="Ac_CoA_lig"/>
</dbReference>
<gene>
    <name evidence="6 10" type="primary">acsA</name>
    <name evidence="10" type="ORF">HAHE_26160</name>
</gene>
<evidence type="ECO:0000313" key="10">
    <source>
        <dbReference type="EMBL" id="BCX48708.1"/>
    </source>
</evidence>
<feature type="binding site" evidence="6">
    <location>
        <begin position="196"/>
        <end position="199"/>
    </location>
    <ligand>
        <name>CoA</name>
        <dbReference type="ChEBI" id="CHEBI:57287"/>
    </ligand>
</feature>
<comment type="catalytic activity">
    <reaction evidence="6">
        <text>acetate + ATP + CoA = acetyl-CoA + AMP + diphosphate</text>
        <dbReference type="Rhea" id="RHEA:23176"/>
        <dbReference type="ChEBI" id="CHEBI:30089"/>
        <dbReference type="ChEBI" id="CHEBI:30616"/>
        <dbReference type="ChEBI" id="CHEBI:33019"/>
        <dbReference type="ChEBI" id="CHEBI:57287"/>
        <dbReference type="ChEBI" id="CHEBI:57288"/>
        <dbReference type="ChEBI" id="CHEBI:456215"/>
        <dbReference type="EC" id="6.2.1.1"/>
    </reaction>
</comment>
<keyword evidence="5 6" id="KW-0007">Acetylation</keyword>
<comment type="PTM">
    <text evidence="6">Acetylated. Deacetylation by the SIR2-homolog deacetylase activates the enzyme.</text>
</comment>
<dbReference type="Pfam" id="PF00501">
    <property type="entry name" value="AMP-binding"/>
    <property type="match status" value="1"/>
</dbReference>
<keyword evidence="6" id="KW-0460">Magnesium</keyword>
<feature type="binding site" evidence="6">
    <location>
        <position position="314"/>
    </location>
    <ligand>
        <name>CoA</name>
        <dbReference type="ChEBI" id="CHEBI:57287"/>
    </ligand>
</feature>
<name>A0ABN6H542_9BACT</name>
<feature type="binding site" evidence="6">
    <location>
        <begin position="414"/>
        <end position="419"/>
    </location>
    <ligand>
        <name>ATP</name>
        <dbReference type="ChEBI" id="CHEBI:30616"/>
    </ligand>
</feature>
<dbReference type="NCBIfam" id="TIGR02188">
    <property type="entry name" value="Ac_CoA_lig_AcsA"/>
    <property type="match status" value="1"/>
</dbReference>
<feature type="domain" description="Acetyl-coenzyme A synthetase N-terminal" evidence="9">
    <location>
        <begin position="33"/>
        <end position="86"/>
    </location>
</feature>
<evidence type="ECO:0000256" key="4">
    <source>
        <dbReference type="ARBA" id="ARBA00022840"/>
    </source>
</evidence>
<feature type="modified residue" description="N6-acetyllysine" evidence="6">
    <location>
        <position position="612"/>
    </location>
</feature>
<dbReference type="Gene3D" id="3.40.50.12780">
    <property type="entry name" value="N-terminal domain of ligase-like"/>
    <property type="match status" value="1"/>
</dbReference>
<feature type="binding site" evidence="6">
    <location>
        <position position="540"/>
    </location>
    <ligand>
        <name>Mg(2+)</name>
        <dbReference type="ChEBI" id="CHEBI:18420"/>
    </ligand>
</feature>
<proteinExistence type="inferred from homology"/>
<accession>A0ABN6H542</accession>
<evidence type="ECO:0000313" key="11">
    <source>
        <dbReference type="Proteomes" id="UP001374893"/>
    </source>
</evidence>
<dbReference type="Pfam" id="PF13193">
    <property type="entry name" value="AMP-binding_C"/>
    <property type="match status" value="1"/>
</dbReference>
<evidence type="ECO:0000256" key="6">
    <source>
        <dbReference type="HAMAP-Rule" id="MF_01123"/>
    </source>
</evidence>
<evidence type="ECO:0000256" key="2">
    <source>
        <dbReference type="ARBA" id="ARBA00022598"/>
    </source>
</evidence>
<dbReference type="HAMAP" id="MF_01123">
    <property type="entry name" value="Ac_CoA_synth"/>
    <property type="match status" value="1"/>
</dbReference>
<feature type="binding site" evidence="6">
    <location>
        <position position="518"/>
    </location>
    <ligand>
        <name>ATP</name>
        <dbReference type="ChEBI" id="CHEBI:30616"/>
    </ligand>
</feature>
<feature type="binding site" evidence="6">
    <location>
        <position position="542"/>
    </location>
    <ligand>
        <name>Mg(2+)</name>
        <dbReference type="ChEBI" id="CHEBI:18420"/>
    </ligand>
</feature>
<dbReference type="PANTHER" id="PTHR24095:SF14">
    <property type="entry name" value="ACETYL-COENZYME A SYNTHETASE 1"/>
    <property type="match status" value="1"/>
</dbReference>
<dbReference type="InterPro" id="IPR042099">
    <property type="entry name" value="ANL_N_sf"/>
</dbReference>
<feature type="binding site" evidence="6">
    <location>
        <position position="503"/>
    </location>
    <ligand>
        <name>ATP</name>
        <dbReference type="ChEBI" id="CHEBI:30616"/>
    </ligand>
</feature>
<dbReference type="NCBIfam" id="NF001208">
    <property type="entry name" value="PRK00174.1"/>
    <property type="match status" value="1"/>
</dbReference>
<evidence type="ECO:0000259" key="8">
    <source>
        <dbReference type="Pfam" id="PF13193"/>
    </source>
</evidence>
<keyword evidence="3 6" id="KW-0547">Nucleotide-binding</keyword>
<evidence type="ECO:0000259" key="9">
    <source>
        <dbReference type="Pfam" id="PF16177"/>
    </source>
</evidence>
<reference evidence="10 11" key="1">
    <citation type="submission" date="2021-06" db="EMBL/GenBank/DDBJ databases">
        <title>Complete genome of Haloferula helveola possessing various polysaccharide degrading enzymes.</title>
        <authorList>
            <person name="Takami H."/>
            <person name="Huang C."/>
            <person name="Hamasaki K."/>
        </authorList>
    </citation>
    <scope>NUCLEOTIDE SEQUENCE [LARGE SCALE GENOMIC DNA]</scope>
    <source>
        <strain evidence="10 11">CN-1</strain>
    </source>
</reference>
<feature type="binding site" evidence="6">
    <location>
        <position position="529"/>
    </location>
    <ligand>
        <name>ATP</name>
        <dbReference type="ChEBI" id="CHEBI:30616"/>
    </ligand>
</feature>
<keyword evidence="4 6" id="KW-0067">ATP-binding</keyword>
<feature type="binding site" evidence="6">
    <location>
        <position position="526"/>
    </location>
    <ligand>
        <name>CoA</name>
        <dbReference type="ChEBI" id="CHEBI:57287"/>
    </ligand>
</feature>
<feature type="domain" description="AMP-binding enzyme C-terminal" evidence="8">
    <location>
        <begin position="534"/>
        <end position="612"/>
    </location>
</feature>
<keyword evidence="11" id="KW-1185">Reference proteome</keyword>
<dbReference type="EMBL" id="AP024702">
    <property type="protein sequence ID" value="BCX48708.1"/>
    <property type="molecule type" value="Genomic_DNA"/>
</dbReference>
<dbReference type="InterPro" id="IPR045851">
    <property type="entry name" value="AMP-bd_C_sf"/>
</dbReference>
<comment type="caution">
    <text evidence="6">Lacks conserved residue(s) required for the propagation of feature annotation.</text>
</comment>
<dbReference type="Pfam" id="PF16177">
    <property type="entry name" value="ACAS_N"/>
    <property type="match status" value="1"/>
</dbReference>
<dbReference type="RefSeq" id="WP_338685034.1">
    <property type="nucleotide sequence ID" value="NZ_AP024702.1"/>
</dbReference>
<feature type="binding site" evidence="6">
    <location>
        <position position="545"/>
    </location>
    <ligand>
        <name>Mg(2+)</name>
        <dbReference type="ChEBI" id="CHEBI:18420"/>
    </ligand>
</feature>
<dbReference type="Proteomes" id="UP001374893">
    <property type="component" value="Chromosome"/>
</dbReference>
<comment type="function">
    <text evidence="6">Catalyzes the conversion of acetate into acetyl-CoA (AcCoA), an essential intermediate at the junction of anabolic and catabolic pathways. AcsA undergoes a two-step reaction. In the first half reaction, AcsA combines acetate with ATP to form acetyl-adenylate (AcAMP) intermediate. In the second half reaction, it can then transfer the acetyl group from AcAMP to the sulfhydryl group of CoA, forming the product AcCoA.</text>
</comment>
<evidence type="ECO:0000256" key="5">
    <source>
        <dbReference type="ARBA" id="ARBA00022990"/>
    </source>
</evidence>
<dbReference type="EC" id="6.2.1.1" evidence="6"/>
<dbReference type="InterPro" id="IPR025110">
    <property type="entry name" value="AMP-bd_C"/>
</dbReference>
<evidence type="ECO:0000256" key="1">
    <source>
        <dbReference type="ARBA" id="ARBA00006432"/>
    </source>
</evidence>
<dbReference type="SUPFAM" id="SSF56801">
    <property type="entry name" value="Acetyl-CoA synthetase-like"/>
    <property type="match status" value="1"/>
</dbReference>
<protein>
    <recommendedName>
        <fullName evidence="6">Acetyl-coenzyme A synthetase</fullName>
        <shortName evidence="6">AcCoA synthetase</shortName>
        <shortName evidence="6">Acs</shortName>
        <ecNumber evidence="6">6.2.1.1</ecNumber>
    </recommendedName>
    <alternativeName>
        <fullName evidence="6">Acetate--CoA ligase</fullName>
    </alternativeName>
    <alternativeName>
        <fullName evidence="6">Acyl-activating enzyme</fullName>
    </alternativeName>
</protein>
<dbReference type="InterPro" id="IPR032387">
    <property type="entry name" value="ACAS_N"/>
</dbReference>
<comment type="cofactor">
    <cofactor evidence="6">
        <name>Mg(2+)</name>
        <dbReference type="ChEBI" id="CHEBI:18420"/>
    </cofactor>
</comment>
<keyword evidence="2 6" id="KW-0436">Ligase</keyword>
<feature type="binding site" evidence="6">
    <location>
        <position position="338"/>
    </location>
    <ligand>
        <name>CoA</name>
        <dbReference type="ChEBI" id="CHEBI:57287"/>
    </ligand>
</feature>
<keyword evidence="6" id="KW-0479">Metal-binding</keyword>
<evidence type="ECO:0000259" key="7">
    <source>
        <dbReference type="Pfam" id="PF00501"/>
    </source>
</evidence>
<dbReference type="PROSITE" id="PS00455">
    <property type="entry name" value="AMP_BINDING"/>
    <property type="match status" value="1"/>
</dbReference>
<sequence length="651" mass="72007">MSNNIESHLVEDRVFKPSKEFSKQARISSMAEYRRIWKESVANPGKFWAGEASELAWQTKWKKPLEWKAPDAKWFVGGKLNVSESCLDRHATGARRNKAAIIFEGEPGDKRVLTYAQLHREVCKFANVLTAQGVKSKDRVIIYMPMIPEAAIAMLACARLGAVHSVIFGGFSAESILDRLDDCGAKHVITADGGWRRGKVVPLKDNVDQALKKNKTVESVIVYKRTGQKVAMKKGRDHWWHELEEGVSGKHKAKAFDSEHPLFILYTSGSTGKPKGILHTSGGYLTGAYTTCKYVFDMRDDDVYWCTADVGWITGHTYIVYGPLAMGVTQVMYEGAPNFPDFGRFWQMVEEYGVSIFYTAPTAIRAFIKAGDQFPEKYDLSSLRLLGSVGEPINPEAWMWYHNKIGGGRCPIVDTWWQTETGAIMITPLPGATPLKPGTATLPFFGVDAAILDETGRECKANEGGRLVIRQPWPSMTRTIYRDKARFKKTYWSDYDGMYTAGDGARRDKQGNFWIVGRLDDVLNVSGHRLGTAEVESALVGHKAVAEAAVVGRPDDLKGQAVVAFVTLKGGIEGSPELLGELRNHVGTVIGAIAKPDDIHFAPALPKTRSGKIMRRLLKELVGTGNVTGNTTTLEDFGVLANLKKSIGRKK</sequence>
<feature type="domain" description="AMP-dependent synthetase/ligase" evidence="7">
    <location>
        <begin position="89"/>
        <end position="473"/>
    </location>
</feature>
<comment type="similarity">
    <text evidence="1 6">Belongs to the ATP-dependent AMP-binding enzyme family.</text>
</comment>
<dbReference type="InterPro" id="IPR020845">
    <property type="entry name" value="AMP-binding_CS"/>
</dbReference>
<feature type="binding site" evidence="6">
    <location>
        <begin position="390"/>
        <end position="392"/>
    </location>
    <ligand>
        <name>ATP</name>
        <dbReference type="ChEBI" id="CHEBI:30616"/>
    </ligand>
</feature>
<organism evidence="10 11">
    <name type="scientific">Haloferula helveola</name>
    <dbReference type="NCBI Taxonomy" id="490095"/>
    <lineage>
        <taxon>Bacteria</taxon>
        <taxon>Pseudomonadati</taxon>
        <taxon>Verrucomicrobiota</taxon>
        <taxon>Verrucomicrobiia</taxon>
        <taxon>Verrucomicrobiales</taxon>
        <taxon>Verrucomicrobiaceae</taxon>
        <taxon>Haloferula</taxon>
    </lineage>
</organism>
<dbReference type="PANTHER" id="PTHR24095">
    <property type="entry name" value="ACETYL-COENZYME A SYNTHETASE"/>
    <property type="match status" value="1"/>
</dbReference>